<sequence length="165" mass="18939">MGALGSSTTVKHWTADQRKRLARLVVALAEGSKEAVVRAVTNEVGLVTQHMDPYVLEKMCRTKLDRDDWNITDGMDIPLFVEYLQKRDPILHQDDDYIMAYRVSLLLRGLRNALGYQASQAEIWNAIAKRTLLKSEHLTRQRKLQRREYIPLLAPTEFIGSGWMA</sequence>
<organism evidence="1 2">
    <name type="scientific">Aphanomyces invadans</name>
    <dbReference type="NCBI Taxonomy" id="157072"/>
    <lineage>
        <taxon>Eukaryota</taxon>
        <taxon>Sar</taxon>
        <taxon>Stramenopiles</taxon>
        <taxon>Oomycota</taxon>
        <taxon>Saprolegniomycetes</taxon>
        <taxon>Saprolegniales</taxon>
        <taxon>Verrucalvaceae</taxon>
        <taxon>Aphanomyces</taxon>
    </lineage>
</organism>
<dbReference type="VEuPathDB" id="FungiDB:H310_03496"/>
<name>A0A3R6WPR0_9STRA</name>
<evidence type="ECO:0000313" key="2">
    <source>
        <dbReference type="Proteomes" id="UP000285060"/>
    </source>
</evidence>
<reference evidence="1 2" key="1">
    <citation type="submission" date="2018-08" db="EMBL/GenBank/DDBJ databases">
        <title>Aphanomyces genome sequencing and annotation.</title>
        <authorList>
            <person name="Minardi D."/>
            <person name="Oidtmann B."/>
            <person name="Van Der Giezen M."/>
            <person name="Studholme D.J."/>
        </authorList>
    </citation>
    <scope>NUCLEOTIDE SEQUENCE [LARGE SCALE GENOMIC DNA]</scope>
    <source>
        <strain evidence="1 2">NJM0002</strain>
    </source>
</reference>
<protein>
    <submittedName>
        <fullName evidence="1">Uncharacterized protein</fullName>
    </submittedName>
</protein>
<comment type="caution">
    <text evidence="1">The sequence shown here is derived from an EMBL/GenBank/DDBJ whole genome shotgun (WGS) entry which is preliminary data.</text>
</comment>
<accession>A0A3R6WPR0</accession>
<gene>
    <name evidence="1" type="ORF">DYB32_003006</name>
</gene>
<dbReference type="EMBL" id="QUSY01000171">
    <property type="protein sequence ID" value="RHY31965.1"/>
    <property type="molecule type" value="Genomic_DNA"/>
</dbReference>
<keyword evidence="2" id="KW-1185">Reference proteome</keyword>
<evidence type="ECO:0000313" key="1">
    <source>
        <dbReference type="EMBL" id="RHY31965.1"/>
    </source>
</evidence>
<dbReference type="Proteomes" id="UP000285060">
    <property type="component" value="Unassembled WGS sequence"/>
</dbReference>
<dbReference type="AlphaFoldDB" id="A0A3R6WPR0"/>
<proteinExistence type="predicted"/>